<dbReference type="CDD" id="cd06986">
    <property type="entry name" value="cupin_MmsR-like_N"/>
    <property type="match status" value="1"/>
</dbReference>
<proteinExistence type="predicted"/>
<dbReference type="OrthoDB" id="9813413at2"/>
<dbReference type="InterPro" id="IPR009057">
    <property type="entry name" value="Homeodomain-like_sf"/>
</dbReference>
<dbReference type="Pfam" id="PF02311">
    <property type="entry name" value="AraC_binding"/>
    <property type="match status" value="1"/>
</dbReference>
<keyword evidence="6" id="KW-1185">Reference proteome</keyword>
<evidence type="ECO:0000256" key="2">
    <source>
        <dbReference type="ARBA" id="ARBA00023125"/>
    </source>
</evidence>
<name>A0A0L0QQK6_VIRPA</name>
<evidence type="ECO:0000259" key="4">
    <source>
        <dbReference type="PROSITE" id="PS01124"/>
    </source>
</evidence>
<dbReference type="Gene3D" id="1.10.10.60">
    <property type="entry name" value="Homeodomain-like"/>
    <property type="match status" value="2"/>
</dbReference>
<dbReference type="InterPro" id="IPR020449">
    <property type="entry name" value="Tscrpt_reg_AraC-type_HTH"/>
</dbReference>
<dbReference type="EMBL" id="LGTO01000007">
    <property type="protein sequence ID" value="KNE20859.1"/>
    <property type="molecule type" value="Genomic_DNA"/>
</dbReference>
<evidence type="ECO:0000313" key="5">
    <source>
        <dbReference type="EMBL" id="KNE20859.1"/>
    </source>
</evidence>
<protein>
    <submittedName>
        <fullName evidence="5">AraC family transcriptional regulator</fullName>
    </submittedName>
</protein>
<dbReference type="AlphaFoldDB" id="A0A0L0QQK6"/>
<dbReference type="GO" id="GO:0043565">
    <property type="term" value="F:sequence-specific DNA binding"/>
    <property type="evidence" value="ECO:0007669"/>
    <property type="project" value="InterPro"/>
</dbReference>
<dbReference type="Pfam" id="PF12833">
    <property type="entry name" value="HTH_18"/>
    <property type="match status" value="1"/>
</dbReference>
<dbReference type="PROSITE" id="PS00041">
    <property type="entry name" value="HTH_ARAC_FAMILY_1"/>
    <property type="match status" value="1"/>
</dbReference>
<gene>
    <name evidence="5" type="ORF">AFK71_10415</name>
</gene>
<dbReference type="PRINTS" id="PR00032">
    <property type="entry name" value="HTHARAC"/>
</dbReference>
<organism evidence="5 6">
    <name type="scientific">Virgibacillus pantothenticus</name>
    <dbReference type="NCBI Taxonomy" id="1473"/>
    <lineage>
        <taxon>Bacteria</taxon>
        <taxon>Bacillati</taxon>
        <taxon>Bacillota</taxon>
        <taxon>Bacilli</taxon>
        <taxon>Bacillales</taxon>
        <taxon>Bacillaceae</taxon>
        <taxon>Virgibacillus</taxon>
    </lineage>
</organism>
<keyword evidence="2" id="KW-0238">DNA-binding</keyword>
<dbReference type="SUPFAM" id="SSF46689">
    <property type="entry name" value="Homeodomain-like"/>
    <property type="match status" value="2"/>
</dbReference>
<sequence length="304" mass="35813">MLQGGISLFHSIGTFQTDEQLASDFYIYECGFEDVKPRDPYQYQPIDYYLIHYILEGEGLFFINDEVHHLGAKQGFIIPPNTKNNYYPLVGNPWSYRWIGFKGAACYDLFSRCGLLRNTANGVENFTYRYENKRKMDDLFASVFTYSQNRKPYAAIGEAYHIINLFIEQYEEEMRCRITQGEKYVKYAIDMIEKNYDQSAFSVEQLAQMIKIERSYLYRLFKKYLNVNPTHYIVQYRINKSTELLKKSSSSIEEIAYLVGFNNPSHFSRQFSKCKGISPSKYRSQFKIIDTEQRNKENKLSSSI</sequence>
<evidence type="ECO:0000313" key="6">
    <source>
        <dbReference type="Proteomes" id="UP000036780"/>
    </source>
</evidence>
<dbReference type="PANTHER" id="PTHR43280">
    <property type="entry name" value="ARAC-FAMILY TRANSCRIPTIONAL REGULATOR"/>
    <property type="match status" value="1"/>
</dbReference>
<dbReference type="SUPFAM" id="SSF51215">
    <property type="entry name" value="Regulatory protein AraC"/>
    <property type="match status" value="1"/>
</dbReference>
<dbReference type="PATRIC" id="fig|1473.5.peg.591"/>
<reference evidence="6" key="1">
    <citation type="submission" date="2015-07" db="EMBL/GenBank/DDBJ databases">
        <title>Fjat-10053 dsm26.</title>
        <authorList>
            <person name="Liu B."/>
            <person name="Wang J."/>
            <person name="Zhu Y."/>
            <person name="Liu G."/>
            <person name="Chen Q."/>
            <person name="Chen Z."/>
            <person name="Lan J."/>
            <person name="Che J."/>
            <person name="Ge C."/>
            <person name="Shi H."/>
            <person name="Pan Z."/>
            <person name="Liu X."/>
        </authorList>
    </citation>
    <scope>NUCLEOTIDE SEQUENCE [LARGE SCALE GENOMIC DNA]</scope>
    <source>
        <strain evidence="6">DSM 26</strain>
    </source>
</reference>
<dbReference type="InterPro" id="IPR037923">
    <property type="entry name" value="HTH-like"/>
</dbReference>
<evidence type="ECO:0000256" key="1">
    <source>
        <dbReference type="ARBA" id="ARBA00023015"/>
    </source>
</evidence>
<dbReference type="GO" id="GO:0003700">
    <property type="term" value="F:DNA-binding transcription factor activity"/>
    <property type="evidence" value="ECO:0007669"/>
    <property type="project" value="InterPro"/>
</dbReference>
<feature type="domain" description="HTH araC/xylS-type" evidence="4">
    <location>
        <begin position="186"/>
        <end position="285"/>
    </location>
</feature>
<dbReference type="SMART" id="SM00342">
    <property type="entry name" value="HTH_ARAC"/>
    <property type="match status" value="1"/>
</dbReference>
<dbReference type="Gene3D" id="2.60.120.280">
    <property type="entry name" value="Regulatory protein AraC"/>
    <property type="match status" value="1"/>
</dbReference>
<keyword evidence="3" id="KW-0804">Transcription</keyword>
<dbReference type="InterPro" id="IPR018062">
    <property type="entry name" value="HTH_AraC-typ_CS"/>
</dbReference>
<dbReference type="PANTHER" id="PTHR43280:SF28">
    <property type="entry name" value="HTH-TYPE TRANSCRIPTIONAL ACTIVATOR RHAS"/>
    <property type="match status" value="1"/>
</dbReference>
<accession>A0A0L0QQK6</accession>
<keyword evidence="1" id="KW-0805">Transcription regulation</keyword>
<dbReference type="PROSITE" id="PS01124">
    <property type="entry name" value="HTH_ARAC_FAMILY_2"/>
    <property type="match status" value="1"/>
</dbReference>
<comment type="caution">
    <text evidence="5">The sequence shown here is derived from an EMBL/GenBank/DDBJ whole genome shotgun (WGS) entry which is preliminary data.</text>
</comment>
<dbReference type="InterPro" id="IPR018060">
    <property type="entry name" value="HTH_AraC"/>
</dbReference>
<evidence type="ECO:0000256" key="3">
    <source>
        <dbReference type="ARBA" id="ARBA00023163"/>
    </source>
</evidence>
<dbReference type="InterPro" id="IPR003313">
    <property type="entry name" value="AraC-bd"/>
</dbReference>
<dbReference type="Proteomes" id="UP000036780">
    <property type="component" value="Unassembled WGS sequence"/>
</dbReference>